<accession>A0A2G6KFR7</accession>
<dbReference type="AlphaFoldDB" id="A0A2G6KFR7"/>
<feature type="transmembrane region" description="Helical" evidence="1">
    <location>
        <begin position="60"/>
        <end position="77"/>
    </location>
</feature>
<feature type="transmembrane region" description="Helical" evidence="1">
    <location>
        <begin position="253"/>
        <end position="270"/>
    </location>
</feature>
<gene>
    <name evidence="3" type="ORF">CSA56_08325</name>
</gene>
<reference evidence="3 4" key="1">
    <citation type="submission" date="2017-10" db="EMBL/GenBank/DDBJ databases">
        <title>Novel microbial diversity and functional potential in the marine mammal oral microbiome.</title>
        <authorList>
            <person name="Dudek N.K."/>
            <person name="Sun C.L."/>
            <person name="Burstein D."/>
            <person name="Kantor R.S."/>
            <person name="Aliaga Goltsman D.S."/>
            <person name="Bik E.M."/>
            <person name="Thomas B.C."/>
            <person name="Banfield J.F."/>
            <person name="Relman D.A."/>
        </authorList>
    </citation>
    <scope>NUCLEOTIDE SEQUENCE [LARGE SCALE GENOMIC DNA]</scope>
    <source>
        <strain evidence="3">DOLJORAL78_47_16</strain>
    </source>
</reference>
<name>A0A2G6KFR7_9BACT</name>
<organism evidence="3 4">
    <name type="scientific">candidate division KSB3 bacterium</name>
    <dbReference type="NCBI Taxonomy" id="2044937"/>
    <lineage>
        <taxon>Bacteria</taxon>
        <taxon>candidate division KSB3</taxon>
    </lineage>
</organism>
<feature type="transmembrane region" description="Helical" evidence="1">
    <location>
        <begin position="32"/>
        <end position="48"/>
    </location>
</feature>
<evidence type="ECO:0000256" key="1">
    <source>
        <dbReference type="SAM" id="Phobius"/>
    </source>
</evidence>
<keyword evidence="3" id="KW-0378">Hydrolase</keyword>
<feature type="transmembrane region" description="Helical" evidence="1">
    <location>
        <begin position="165"/>
        <end position="185"/>
    </location>
</feature>
<evidence type="ECO:0000313" key="3">
    <source>
        <dbReference type="EMBL" id="PIE34230.1"/>
    </source>
</evidence>
<dbReference type="EMBL" id="PDSK01000091">
    <property type="protein sequence ID" value="PIE34230.1"/>
    <property type="molecule type" value="Genomic_DNA"/>
</dbReference>
<dbReference type="NCBIfam" id="TIGR03008">
    <property type="entry name" value="pepcterm_CAAX"/>
    <property type="match status" value="1"/>
</dbReference>
<dbReference type="Pfam" id="PF02517">
    <property type="entry name" value="Rce1-like"/>
    <property type="match status" value="1"/>
</dbReference>
<dbReference type="Proteomes" id="UP000230821">
    <property type="component" value="Unassembled WGS sequence"/>
</dbReference>
<feature type="transmembrane region" description="Helical" evidence="1">
    <location>
        <begin position="206"/>
        <end position="224"/>
    </location>
</feature>
<dbReference type="GO" id="GO:0006508">
    <property type="term" value="P:proteolysis"/>
    <property type="evidence" value="ECO:0007669"/>
    <property type="project" value="UniProtKB-KW"/>
</dbReference>
<keyword evidence="1" id="KW-0472">Membrane</keyword>
<keyword evidence="1" id="KW-1133">Transmembrane helix</keyword>
<dbReference type="InterPro" id="IPR014346">
    <property type="entry name" value="Prenyl_protease-related"/>
</dbReference>
<dbReference type="GO" id="GO:0080120">
    <property type="term" value="P:CAAX-box protein maturation"/>
    <property type="evidence" value="ECO:0007669"/>
    <property type="project" value="UniProtKB-ARBA"/>
</dbReference>
<feature type="transmembrane region" description="Helical" evidence="1">
    <location>
        <begin position="230"/>
        <end position="246"/>
    </location>
</feature>
<keyword evidence="1" id="KW-0812">Transmembrane</keyword>
<comment type="caution">
    <text evidence="3">The sequence shown here is derived from an EMBL/GenBank/DDBJ whole genome shotgun (WGS) entry which is preliminary data.</text>
</comment>
<dbReference type="GO" id="GO:0004175">
    <property type="term" value="F:endopeptidase activity"/>
    <property type="evidence" value="ECO:0007669"/>
    <property type="project" value="UniProtKB-ARBA"/>
</dbReference>
<dbReference type="InterPro" id="IPR003675">
    <property type="entry name" value="Rce1/LyrA-like_dom"/>
</dbReference>
<evidence type="ECO:0000313" key="4">
    <source>
        <dbReference type="Proteomes" id="UP000230821"/>
    </source>
</evidence>
<evidence type="ECO:0000259" key="2">
    <source>
        <dbReference type="Pfam" id="PF02517"/>
    </source>
</evidence>
<protein>
    <submittedName>
        <fullName evidence="3">CAAX prenyl protease-related protein</fullName>
    </submittedName>
</protein>
<proteinExistence type="predicted"/>
<feature type="domain" description="CAAX prenyl protease 2/Lysostaphin resistance protein A-like" evidence="2">
    <location>
        <begin position="171"/>
        <end position="263"/>
    </location>
</feature>
<keyword evidence="3" id="KW-0645">Protease</keyword>
<feature type="transmembrane region" description="Helical" evidence="1">
    <location>
        <begin position="7"/>
        <end position="26"/>
    </location>
</feature>
<sequence>MIKKAYFPYLLPFAAFLVLTYAGALIPDGTYLFYPIKTLVVGALLFYYRRSYTELHFKWSWLAVLVGIAAFVIWVLPEGIYPHLGWSRFNPYPVSFQVTDETLDGLQDDGIPQHILQALESLKDQEIETETTFLKAIRQRLEKKDLVQYRDNILSHAVSRERQQWVVILLFVFRFLGAVIVVPIVEELFWRSFALRWIIDENFTTVPIGAFTWFSFLVIVLGFGFEHHRWLVGLAAGVIYNGLLYYKKDLSACVLAHAVTNLLLGVYVLLTQQWNFW</sequence>